<gene>
    <name evidence="2" type="ORF">sm9_0666</name>
</gene>
<dbReference type="PATRIC" id="fig|230361.4.peg.689"/>
<dbReference type="InterPro" id="IPR029063">
    <property type="entry name" value="SAM-dependent_MTases_sf"/>
</dbReference>
<keyword evidence="3" id="KW-1185">Reference proteome</keyword>
<sequence>MKFQTTSYHFDLLKDNDRVSSFFEAISQYDSSTDLAYDLGCGSGVLSYFLKDKFDEVISIEIDSDASKCASNNLEKFENVTVINEDVLNHDFTKKADLIVCEMMDTALIDEEEVQVLNHARNFLKENGEIIPKAIVNIAELVHMQRHYIHWDENASYEILSDSINYSKINMMEEINPNFEKNIEFKVNKNHIANGIKITTVTILNDDVVCGPTPMFNPPLLVPIDEINVKCNDLINVKLKYIMGQGIETIETKIL</sequence>
<reference evidence="2 3" key="1">
    <citation type="submission" date="2015-04" db="EMBL/GenBank/DDBJ databases">
        <title>The complete genome sequence of the rumen methanogen Methanobrevibacter millerae SM9.</title>
        <authorList>
            <person name="Leahy S.C."/>
            <person name="Kelly W.J."/>
            <person name="Pacheco D.M."/>
            <person name="Li D."/>
            <person name="Altermann E."/>
            <person name="Attwood G.T."/>
        </authorList>
    </citation>
    <scope>NUCLEOTIDE SEQUENCE [LARGE SCALE GENOMIC DNA]</scope>
    <source>
        <strain evidence="2 3">SM9</strain>
    </source>
</reference>
<keyword evidence="2" id="KW-0489">Methyltransferase</keyword>
<dbReference type="Proteomes" id="UP000067738">
    <property type="component" value="Chromosome"/>
</dbReference>
<feature type="domain" description="Methyltransferase" evidence="1">
    <location>
        <begin position="38"/>
        <end position="143"/>
    </location>
</feature>
<dbReference type="Gene3D" id="3.40.50.150">
    <property type="entry name" value="Vaccinia Virus protein VP39"/>
    <property type="match status" value="1"/>
</dbReference>
<evidence type="ECO:0000313" key="3">
    <source>
        <dbReference type="Proteomes" id="UP000067738"/>
    </source>
</evidence>
<dbReference type="EMBL" id="CP011266">
    <property type="protein sequence ID" value="ALT68463.1"/>
    <property type="molecule type" value="Genomic_DNA"/>
</dbReference>
<evidence type="ECO:0000313" key="2">
    <source>
        <dbReference type="EMBL" id="ALT68463.1"/>
    </source>
</evidence>
<name>A0A0U3CS38_9EURY</name>
<evidence type="ECO:0000259" key="1">
    <source>
        <dbReference type="Pfam" id="PF13847"/>
    </source>
</evidence>
<dbReference type="GeneID" id="26735639"/>
<dbReference type="AlphaFoldDB" id="A0A0U3CS38"/>
<organism evidence="2 3">
    <name type="scientific">Methanobrevibacter millerae</name>
    <dbReference type="NCBI Taxonomy" id="230361"/>
    <lineage>
        <taxon>Archaea</taxon>
        <taxon>Methanobacteriati</taxon>
        <taxon>Methanobacteriota</taxon>
        <taxon>Methanomada group</taxon>
        <taxon>Methanobacteria</taxon>
        <taxon>Methanobacteriales</taxon>
        <taxon>Methanobacteriaceae</taxon>
        <taxon>Methanobrevibacter</taxon>
    </lineage>
</organism>
<dbReference type="OrthoDB" id="106720at2157"/>
<dbReference type="GO" id="GO:0042054">
    <property type="term" value="F:histone methyltransferase activity"/>
    <property type="evidence" value="ECO:0007669"/>
    <property type="project" value="TreeGrafter"/>
</dbReference>
<dbReference type="PANTHER" id="PTHR11006:SF53">
    <property type="entry name" value="PROTEIN ARGININE N-METHYLTRANSFERASE 3"/>
    <property type="match status" value="1"/>
</dbReference>
<accession>A0A0U3CS38</accession>
<protein>
    <submittedName>
        <fullName evidence="2">RNA methylase</fullName>
    </submittedName>
</protein>
<dbReference type="InterPro" id="IPR025799">
    <property type="entry name" value="Arg_MeTrfase"/>
</dbReference>
<dbReference type="InterPro" id="IPR025714">
    <property type="entry name" value="Methyltranfer_dom"/>
</dbReference>
<dbReference type="CDD" id="cd02440">
    <property type="entry name" value="AdoMet_MTases"/>
    <property type="match status" value="1"/>
</dbReference>
<keyword evidence="2" id="KW-0808">Transferase</keyword>
<dbReference type="PANTHER" id="PTHR11006">
    <property type="entry name" value="PROTEIN ARGININE N-METHYLTRANSFERASE"/>
    <property type="match status" value="1"/>
</dbReference>
<dbReference type="GO" id="GO:0000179">
    <property type="term" value="F:rRNA (adenine-N6,N6-)-dimethyltransferase activity"/>
    <property type="evidence" value="ECO:0007669"/>
    <property type="project" value="InterPro"/>
</dbReference>
<dbReference type="GO" id="GO:0016274">
    <property type="term" value="F:protein-arginine N-methyltransferase activity"/>
    <property type="evidence" value="ECO:0007669"/>
    <property type="project" value="InterPro"/>
</dbReference>
<dbReference type="PROSITE" id="PS01131">
    <property type="entry name" value="RRNA_A_DIMETH"/>
    <property type="match status" value="1"/>
</dbReference>
<dbReference type="KEGG" id="mmil:sm9_0666"/>
<dbReference type="SUPFAM" id="SSF53335">
    <property type="entry name" value="S-adenosyl-L-methionine-dependent methyltransferases"/>
    <property type="match status" value="1"/>
</dbReference>
<dbReference type="Pfam" id="PF13847">
    <property type="entry name" value="Methyltransf_31"/>
    <property type="match status" value="1"/>
</dbReference>
<dbReference type="RefSeq" id="WP_058740299.1">
    <property type="nucleotide sequence ID" value="NZ_CP011266.1"/>
</dbReference>
<proteinExistence type="predicted"/>
<dbReference type="InterPro" id="IPR020596">
    <property type="entry name" value="rRNA_Ade_Mease_Trfase_CS"/>
</dbReference>